<dbReference type="GO" id="GO:0007165">
    <property type="term" value="P:signal transduction"/>
    <property type="evidence" value="ECO:0007669"/>
    <property type="project" value="UniProtKB-KW"/>
</dbReference>
<dbReference type="PANTHER" id="PTHR43531">
    <property type="entry name" value="PROTEIN ICFG"/>
    <property type="match status" value="1"/>
</dbReference>
<keyword evidence="1" id="KW-0145">Chemotaxis</keyword>
<dbReference type="InterPro" id="IPR051310">
    <property type="entry name" value="MCP_chemotaxis"/>
</dbReference>
<keyword evidence="4" id="KW-0812">Transmembrane</keyword>
<dbReference type="PRINTS" id="PR00260">
    <property type="entry name" value="CHEMTRNSDUCR"/>
</dbReference>
<feature type="transmembrane region" description="Helical" evidence="4">
    <location>
        <begin position="198"/>
        <end position="218"/>
    </location>
</feature>
<reference evidence="6 7" key="1">
    <citation type="submission" date="2017-03" db="EMBL/GenBank/DDBJ databases">
        <title>Genome sequence of Clostridium chromiireducens DSM 23318.</title>
        <authorList>
            <person name="Poehlein A."/>
            <person name="Daniel R."/>
        </authorList>
    </citation>
    <scope>NUCLEOTIDE SEQUENCE [LARGE SCALE GENOMIC DNA]</scope>
    <source>
        <strain evidence="6 7">DSM 23318</strain>
    </source>
</reference>
<dbReference type="SUPFAM" id="SSF58104">
    <property type="entry name" value="Methyl-accepting chemotaxis protein (MCP) signaling domain"/>
    <property type="match status" value="1"/>
</dbReference>
<dbReference type="GO" id="GO:0005886">
    <property type="term" value="C:plasma membrane"/>
    <property type="evidence" value="ECO:0007669"/>
    <property type="project" value="TreeGrafter"/>
</dbReference>
<dbReference type="Pfam" id="PF00015">
    <property type="entry name" value="MCPsignal"/>
    <property type="match status" value="1"/>
</dbReference>
<dbReference type="OrthoDB" id="1881726at2"/>
<keyword evidence="3" id="KW-0807">Transducer</keyword>
<evidence type="ECO:0000256" key="3">
    <source>
        <dbReference type="PROSITE-ProRule" id="PRU00284"/>
    </source>
</evidence>
<evidence type="ECO:0000313" key="7">
    <source>
        <dbReference type="Proteomes" id="UP000191056"/>
    </source>
</evidence>
<evidence type="ECO:0000256" key="1">
    <source>
        <dbReference type="ARBA" id="ARBA00022500"/>
    </source>
</evidence>
<sequence length="578" mass="64548">MKRTKKTTKKVNKSFNLKENFKNYSITKKIDSTFNFILIVTMISMIISMAVLLSLSFRTSSLYNGPYSLSQAISDIRLSFQTSDNNIYRAIIENNTKNKEVFIEKSDSAAEELNAKVRLLNDSPGNDEIVIKQLLQNLSIAETYRKDLRNGIKNNDPNSSLASKLDTYSFQRDIVENYISKLYESSKGNAKTFVDSSIIYRNIAMTILVIIMILLVIVPRLLGKTLKAVLLEGVNNVKRISYNLSQGKLYIDNEYSSKDEMGEMFNDLSKSINMLKDYIKDITYKLEELSNCNLNLTIDKSVNYIGDFIPIHLSLEKIINNLNDSFSDLNKSVDFTANSSKEIASITKVLSEGASEQANAVEQLQNNFSLMIDKVKTNTKNSEKAYDYYSETRKIIDEGNNKMEQLMNSINEIAVSSNQISVIINTIQSISEQTNLLALNAAIEAARAGEAGKGFAVVADEVRKLADQSSESVKTITQIIENSLKAISKGESIANETKISLNNIVSNVEYTSLLVKEIAISSEEQTASVSNMTSHVNIISDIVQTNLATAEETSASSEELASQSQIMYDQISEFKLRN</sequence>
<dbReference type="AlphaFoldDB" id="A0A1V4IE61"/>
<keyword evidence="7" id="KW-1185">Reference proteome</keyword>
<dbReference type="PROSITE" id="PS50111">
    <property type="entry name" value="CHEMOTAXIS_TRANSDUC_2"/>
    <property type="match status" value="1"/>
</dbReference>
<feature type="domain" description="Methyl-accepting transducer" evidence="5">
    <location>
        <begin position="332"/>
        <end position="561"/>
    </location>
</feature>
<comment type="caution">
    <text evidence="6">The sequence shown here is derived from an EMBL/GenBank/DDBJ whole genome shotgun (WGS) entry which is preliminary data.</text>
</comment>
<proteinExistence type="inferred from homology"/>
<dbReference type="EMBL" id="MZGT01000072">
    <property type="protein sequence ID" value="OPJ58282.1"/>
    <property type="molecule type" value="Genomic_DNA"/>
</dbReference>
<dbReference type="GO" id="GO:0004888">
    <property type="term" value="F:transmembrane signaling receptor activity"/>
    <property type="evidence" value="ECO:0007669"/>
    <property type="project" value="InterPro"/>
</dbReference>
<dbReference type="Proteomes" id="UP000191056">
    <property type="component" value="Unassembled WGS sequence"/>
</dbReference>
<evidence type="ECO:0000256" key="2">
    <source>
        <dbReference type="ARBA" id="ARBA00029447"/>
    </source>
</evidence>
<protein>
    <submittedName>
        <fullName evidence="6">Methyl-accepting chemotaxis protein 2</fullName>
    </submittedName>
</protein>
<accession>A0A1V4IE61</accession>
<dbReference type="PANTHER" id="PTHR43531:SF11">
    <property type="entry name" value="METHYL-ACCEPTING CHEMOTAXIS PROTEIN 3"/>
    <property type="match status" value="1"/>
</dbReference>
<dbReference type="CDD" id="cd11386">
    <property type="entry name" value="MCP_signal"/>
    <property type="match status" value="1"/>
</dbReference>
<keyword evidence="4" id="KW-1133">Transmembrane helix</keyword>
<evidence type="ECO:0000313" key="6">
    <source>
        <dbReference type="EMBL" id="OPJ58282.1"/>
    </source>
</evidence>
<name>A0A1V4IE61_9CLOT</name>
<gene>
    <name evidence="6" type="primary">mcp2_2</name>
    <name evidence="6" type="ORF">CLCHR_39840</name>
</gene>
<dbReference type="GO" id="GO:0006935">
    <property type="term" value="P:chemotaxis"/>
    <property type="evidence" value="ECO:0007669"/>
    <property type="project" value="UniProtKB-KW"/>
</dbReference>
<dbReference type="RefSeq" id="WP_079441636.1">
    <property type="nucleotide sequence ID" value="NZ_MZGT01000072.1"/>
</dbReference>
<dbReference type="Gene3D" id="1.10.287.950">
    <property type="entry name" value="Methyl-accepting chemotaxis protein"/>
    <property type="match status" value="1"/>
</dbReference>
<comment type="similarity">
    <text evidence="2">Belongs to the methyl-accepting chemotaxis (MCP) protein family.</text>
</comment>
<dbReference type="InterPro" id="IPR004089">
    <property type="entry name" value="MCPsignal_dom"/>
</dbReference>
<organism evidence="6 7">
    <name type="scientific">Clostridium chromiireducens</name>
    <dbReference type="NCBI Taxonomy" id="225345"/>
    <lineage>
        <taxon>Bacteria</taxon>
        <taxon>Bacillati</taxon>
        <taxon>Bacillota</taxon>
        <taxon>Clostridia</taxon>
        <taxon>Eubacteriales</taxon>
        <taxon>Clostridiaceae</taxon>
        <taxon>Clostridium</taxon>
    </lineage>
</organism>
<dbReference type="InterPro" id="IPR004090">
    <property type="entry name" value="Chemotax_Me-accpt_rcpt"/>
</dbReference>
<evidence type="ECO:0000256" key="4">
    <source>
        <dbReference type="SAM" id="Phobius"/>
    </source>
</evidence>
<dbReference type="SMART" id="SM00283">
    <property type="entry name" value="MA"/>
    <property type="match status" value="1"/>
</dbReference>
<dbReference type="STRING" id="225345.CLCHR_39840"/>
<feature type="transmembrane region" description="Helical" evidence="4">
    <location>
        <begin position="34"/>
        <end position="57"/>
    </location>
</feature>
<keyword evidence="4" id="KW-0472">Membrane</keyword>
<evidence type="ECO:0000259" key="5">
    <source>
        <dbReference type="PROSITE" id="PS50111"/>
    </source>
</evidence>